<dbReference type="GO" id="GO:0043565">
    <property type="term" value="F:sequence-specific DNA binding"/>
    <property type="evidence" value="ECO:0007669"/>
    <property type="project" value="TreeGrafter"/>
</dbReference>
<dbReference type="InterPro" id="IPR002052">
    <property type="entry name" value="DNA_methylase_N6_adenine_CS"/>
</dbReference>
<evidence type="ECO:0000313" key="9">
    <source>
        <dbReference type="EMBL" id="MBB6444033.1"/>
    </source>
</evidence>
<dbReference type="PROSITE" id="PS00092">
    <property type="entry name" value="N6_MTASE"/>
    <property type="match status" value="1"/>
</dbReference>
<dbReference type="PANTHER" id="PTHR30481:SF3">
    <property type="entry name" value="DNA ADENINE METHYLASE"/>
    <property type="match status" value="1"/>
</dbReference>
<gene>
    <name evidence="9" type="ORF">HNR53_000621</name>
</gene>
<feature type="binding site" evidence="7">
    <location>
        <position position="20"/>
    </location>
    <ligand>
        <name>S-adenosyl-L-methionine</name>
        <dbReference type="ChEBI" id="CHEBI:59789"/>
    </ligand>
</feature>
<name>A0A7X0HNN9_9BACI</name>
<comment type="catalytic activity">
    <reaction evidence="6 8">
        <text>a 2'-deoxyadenosine in DNA + S-adenosyl-L-methionine = an N(6)-methyl-2'-deoxyadenosine in DNA + S-adenosyl-L-homocysteine + H(+)</text>
        <dbReference type="Rhea" id="RHEA:15197"/>
        <dbReference type="Rhea" id="RHEA-COMP:12418"/>
        <dbReference type="Rhea" id="RHEA-COMP:12419"/>
        <dbReference type="ChEBI" id="CHEBI:15378"/>
        <dbReference type="ChEBI" id="CHEBI:57856"/>
        <dbReference type="ChEBI" id="CHEBI:59789"/>
        <dbReference type="ChEBI" id="CHEBI:90615"/>
        <dbReference type="ChEBI" id="CHEBI:90616"/>
        <dbReference type="EC" id="2.1.1.72"/>
    </reaction>
</comment>
<dbReference type="PANTHER" id="PTHR30481">
    <property type="entry name" value="DNA ADENINE METHYLASE"/>
    <property type="match status" value="1"/>
</dbReference>
<dbReference type="GO" id="GO:0009307">
    <property type="term" value="P:DNA restriction-modification system"/>
    <property type="evidence" value="ECO:0007669"/>
    <property type="project" value="InterPro"/>
</dbReference>
<comment type="caution">
    <text evidence="9">The sequence shown here is derived from an EMBL/GenBank/DDBJ whole genome shotgun (WGS) entry which is preliminary data.</text>
</comment>
<dbReference type="EMBL" id="JACHGK010000001">
    <property type="protein sequence ID" value="MBB6444033.1"/>
    <property type="molecule type" value="Genomic_DNA"/>
</dbReference>
<dbReference type="InterPro" id="IPR012327">
    <property type="entry name" value="MeTrfase_D12"/>
</dbReference>
<dbReference type="NCBIfam" id="TIGR00571">
    <property type="entry name" value="dam"/>
    <property type="match status" value="1"/>
</dbReference>
<dbReference type="GO" id="GO:1904047">
    <property type="term" value="F:S-adenosyl-L-methionine binding"/>
    <property type="evidence" value="ECO:0007669"/>
    <property type="project" value="TreeGrafter"/>
</dbReference>
<evidence type="ECO:0000256" key="5">
    <source>
        <dbReference type="ARBA" id="ARBA00022691"/>
    </source>
</evidence>
<dbReference type="RefSeq" id="WP_184522651.1">
    <property type="nucleotide sequence ID" value="NZ_JACHGK010000001.1"/>
</dbReference>
<feature type="binding site" evidence="7">
    <location>
        <position position="194"/>
    </location>
    <ligand>
        <name>S-adenosyl-L-methionine</name>
        <dbReference type="ChEBI" id="CHEBI:59789"/>
    </ligand>
</feature>
<keyword evidence="10" id="KW-1185">Reference proteome</keyword>
<feature type="binding site" evidence="7">
    <location>
        <position position="16"/>
    </location>
    <ligand>
        <name>S-adenosyl-L-methionine</name>
        <dbReference type="ChEBI" id="CHEBI:59789"/>
    </ligand>
</feature>
<proteinExistence type="inferred from homology"/>
<dbReference type="PRINTS" id="PR00505">
    <property type="entry name" value="D12N6MTFRASE"/>
</dbReference>
<dbReference type="GO" id="GO:0009007">
    <property type="term" value="F:site-specific DNA-methyltransferase (adenine-specific) activity"/>
    <property type="evidence" value="ECO:0007669"/>
    <property type="project" value="UniProtKB-UniRule"/>
</dbReference>
<comment type="similarity">
    <text evidence="1 8">Belongs to the N(4)/N(6)-methyltransferase family.</text>
</comment>
<feature type="binding site" evidence="7">
    <location>
        <position position="61"/>
    </location>
    <ligand>
        <name>S-adenosyl-L-methionine</name>
        <dbReference type="ChEBI" id="CHEBI:59789"/>
    </ligand>
</feature>
<dbReference type="Gene3D" id="3.40.50.150">
    <property type="entry name" value="Vaccinia Virus protein VP39"/>
    <property type="match status" value="1"/>
</dbReference>
<organism evidence="9 10">
    <name type="scientific">Bacillus benzoevorans</name>
    <dbReference type="NCBI Taxonomy" id="1456"/>
    <lineage>
        <taxon>Bacteria</taxon>
        <taxon>Bacillati</taxon>
        <taxon>Bacillota</taxon>
        <taxon>Bacilli</taxon>
        <taxon>Bacillales</taxon>
        <taxon>Bacillaceae</taxon>
        <taxon>Bacillus</taxon>
    </lineage>
</organism>
<dbReference type="PIRSF" id="PIRSF000398">
    <property type="entry name" value="M_m6A_EcoRV"/>
    <property type="match status" value="1"/>
</dbReference>
<dbReference type="Gene3D" id="1.10.1020.10">
    <property type="entry name" value="Adenine-specific Methyltransferase, Domain 2"/>
    <property type="match status" value="1"/>
</dbReference>
<keyword evidence="5 8" id="KW-0949">S-adenosyl-L-methionine</keyword>
<dbReference type="InterPro" id="IPR029063">
    <property type="entry name" value="SAM-dependent_MTases_sf"/>
</dbReference>
<evidence type="ECO:0000256" key="2">
    <source>
        <dbReference type="ARBA" id="ARBA00011900"/>
    </source>
</evidence>
<evidence type="ECO:0000256" key="7">
    <source>
        <dbReference type="PIRSR" id="PIRSR000398-1"/>
    </source>
</evidence>
<evidence type="ECO:0000256" key="8">
    <source>
        <dbReference type="RuleBase" id="RU361257"/>
    </source>
</evidence>
<dbReference type="GO" id="GO:0006298">
    <property type="term" value="P:mismatch repair"/>
    <property type="evidence" value="ECO:0007669"/>
    <property type="project" value="TreeGrafter"/>
</dbReference>
<evidence type="ECO:0000256" key="4">
    <source>
        <dbReference type="ARBA" id="ARBA00022679"/>
    </source>
</evidence>
<reference evidence="9 10" key="1">
    <citation type="submission" date="2020-08" db="EMBL/GenBank/DDBJ databases">
        <title>Genomic Encyclopedia of Type Strains, Phase IV (KMG-IV): sequencing the most valuable type-strain genomes for metagenomic binning, comparative biology and taxonomic classification.</title>
        <authorList>
            <person name="Goeker M."/>
        </authorList>
    </citation>
    <scope>NUCLEOTIDE SEQUENCE [LARGE SCALE GENOMIC DNA]</scope>
    <source>
        <strain evidence="9 10">DSM 5391</strain>
    </source>
</reference>
<dbReference type="Pfam" id="PF02086">
    <property type="entry name" value="MethyltransfD12"/>
    <property type="match status" value="1"/>
</dbReference>
<evidence type="ECO:0000256" key="6">
    <source>
        <dbReference type="ARBA" id="ARBA00047942"/>
    </source>
</evidence>
<dbReference type="Proteomes" id="UP000531594">
    <property type="component" value="Unassembled WGS sequence"/>
</dbReference>
<dbReference type="GO" id="GO:0032259">
    <property type="term" value="P:methylation"/>
    <property type="evidence" value="ECO:0007669"/>
    <property type="project" value="UniProtKB-KW"/>
</dbReference>
<evidence type="ECO:0000313" key="10">
    <source>
        <dbReference type="Proteomes" id="UP000531594"/>
    </source>
</evidence>
<keyword evidence="4 8" id="KW-0808">Transferase</keyword>
<protein>
    <recommendedName>
        <fullName evidence="2 8">Site-specific DNA-methyltransferase (adenine-specific)</fullName>
        <ecNumber evidence="2 8">2.1.1.72</ecNumber>
    </recommendedName>
</protein>
<accession>A0A7X0HNN9</accession>
<dbReference type="EC" id="2.1.1.72" evidence="2 8"/>
<evidence type="ECO:0000256" key="3">
    <source>
        <dbReference type="ARBA" id="ARBA00022603"/>
    </source>
</evidence>
<dbReference type="SUPFAM" id="SSF53335">
    <property type="entry name" value="S-adenosyl-L-methionine-dependent methyltransferases"/>
    <property type="match status" value="1"/>
</dbReference>
<dbReference type="AlphaFoldDB" id="A0A7X0HNN9"/>
<keyword evidence="3 8" id="KW-0489">Methyltransferase</keyword>
<dbReference type="InterPro" id="IPR012263">
    <property type="entry name" value="M_m6A_EcoRV"/>
</dbReference>
<evidence type="ECO:0000256" key="1">
    <source>
        <dbReference type="ARBA" id="ARBA00006594"/>
    </source>
</evidence>
<dbReference type="InterPro" id="IPR023095">
    <property type="entry name" value="Ade_MeTrfase_dom_2"/>
</dbReference>
<sequence>MAIGTNNNLVQPFLKWAGGKRQLLPEIRKYIPQSINTYYEPFIGAGAVLFDLQPKKAVINDVNIELVNIYHVVKHNVDELIDTLKKHENGNESDYFYAIRCLDRNKEEYTQLSAVEKAARMIYLNKTCFNGLFRVNSKGQFNVPFGKYKNPQIVNENILRAVHTYLSTNDVTILNRDFSDVTAPAEKGDFVYFDPPYDPLSDTSSFTSYSLDGFRKEDQIRLRDTFAELDKKGCKVLLSNSATDFIKDIYSDFHIEIVSATRNINSVASKRGKIDEVLVMNYEPNENR</sequence>